<sequence>MQQLTVNLRLQRSASYIEVETVILTGASGWGKCDIRVWINRRRKVLVPSTTYAKTLKMVALHALLAIIFLIIPFAFGNRGNQRYTINDHGSGFSNPSFAQGNEWCCGASPLLIPDEPLLMYPAVGMTIPNSRELTPSEISPKILNKEINEAIANHFDGLGTVCDGLLDGLLWNL</sequence>
<keyword evidence="1" id="KW-0812">Transmembrane</keyword>
<feature type="transmembrane region" description="Helical" evidence="1">
    <location>
        <begin position="58"/>
        <end position="76"/>
    </location>
</feature>
<dbReference type="InParanoid" id="A0A0H2RFR9"/>
<evidence type="ECO:0000313" key="3">
    <source>
        <dbReference type="Proteomes" id="UP000053477"/>
    </source>
</evidence>
<keyword evidence="1" id="KW-0472">Membrane</keyword>
<evidence type="ECO:0000313" key="2">
    <source>
        <dbReference type="EMBL" id="KLO03776.1"/>
    </source>
</evidence>
<gene>
    <name evidence="2" type="ORF">SCHPADRAFT_948351</name>
</gene>
<proteinExistence type="predicted"/>
<name>A0A0H2RFR9_9AGAM</name>
<dbReference type="AlphaFoldDB" id="A0A0H2RFR9"/>
<dbReference type="EMBL" id="KQ087050">
    <property type="protein sequence ID" value="KLO03776.1"/>
    <property type="molecule type" value="Genomic_DNA"/>
</dbReference>
<accession>A0A0H2RFR9</accession>
<keyword evidence="1" id="KW-1133">Transmembrane helix</keyword>
<organism evidence="2 3">
    <name type="scientific">Schizopora paradoxa</name>
    <dbReference type="NCBI Taxonomy" id="27342"/>
    <lineage>
        <taxon>Eukaryota</taxon>
        <taxon>Fungi</taxon>
        <taxon>Dikarya</taxon>
        <taxon>Basidiomycota</taxon>
        <taxon>Agaricomycotina</taxon>
        <taxon>Agaricomycetes</taxon>
        <taxon>Hymenochaetales</taxon>
        <taxon>Schizoporaceae</taxon>
        <taxon>Schizopora</taxon>
    </lineage>
</organism>
<keyword evidence="3" id="KW-1185">Reference proteome</keyword>
<protein>
    <submittedName>
        <fullName evidence="2">Uncharacterized protein</fullName>
    </submittedName>
</protein>
<reference evidence="2 3" key="1">
    <citation type="submission" date="2015-04" db="EMBL/GenBank/DDBJ databases">
        <title>Complete genome sequence of Schizopora paradoxa KUC8140, a cosmopolitan wood degrader in East Asia.</title>
        <authorList>
            <consortium name="DOE Joint Genome Institute"/>
            <person name="Min B."/>
            <person name="Park H."/>
            <person name="Jang Y."/>
            <person name="Kim J.-J."/>
            <person name="Kim K.H."/>
            <person name="Pangilinan J."/>
            <person name="Lipzen A."/>
            <person name="Riley R."/>
            <person name="Grigoriev I.V."/>
            <person name="Spatafora J.W."/>
            <person name="Choi I.-G."/>
        </authorList>
    </citation>
    <scope>NUCLEOTIDE SEQUENCE [LARGE SCALE GENOMIC DNA]</scope>
    <source>
        <strain evidence="2 3">KUC8140</strain>
    </source>
</reference>
<dbReference type="Proteomes" id="UP000053477">
    <property type="component" value="Unassembled WGS sequence"/>
</dbReference>
<evidence type="ECO:0000256" key="1">
    <source>
        <dbReference type="SAM" id="Phobius"/>
    </source>
</evidence>